<dbReference type="SUPFAM" id="SSF51445">
    <property type="entry name" value="(Trans)glycosidases"/>
    <property type="match status" value="1"/>
</dbReference>
<evidence type="ECO:0000313" key="1">
    <source>
        <dbReference type="EMBL" id="RMI34272.1"/>
    </source>
</evidence>
<gene>
    <name evidence="1" type="ORF">EBN03_07690</name>
</gene>
<accession>A0A3M2L9K7</accession>
<dbReference type="InterPro" id="IPR006311">
    <property type="entry name" value="TAT_signal"/>
</dbReference>
<evidence type="ECO:0000313" key="2">
    <source>
        <dbReference type="Proteomes" id="UP000279275"/>
    </source>
</evidence>
<keyword evidence="2" id="KW-1185">Reference proteome</keyword>
<sequence>MTDNIFDVPSLSRRAFGLGALGGAALFAGSRPLPASATPLTTHRLTTVGPEKPVDRDGLGVNGARIISAENARQWHDPAFADALAAVGPGLLRVQGGTTSQWLDWRTGLFTEGDGGGFAGRNDGRPPILLGDWAELARKTGATPIFDLNVLNSTVDDQLDMLRAAQRLGMPVRYVELGNELWVPMSPYSSAFPTGADYGRAVNDWIAAIRQEFPQARIAVAAAVAGPSMSLLGPRYADWNAGLYATVRDADAVVFHPYWIVDPIAADLSSTAAGGVAAWNDLAQHSIADVPAELDVWITEYNQMGKEATAPLDRLPAPPQTWAVGLSVAAFTLRALAEPRLRLAVLHCALNGVPADDTGGGGTTNQALHALISDGSGGSELFGRTALNWALTPVYHAVSDGCRVRPLRLDPAPRIPAALIVPAEAGLVDAFTGVELSTADGTGAILVNTSDRSLRVDLPSHLAGSATVYTAAPTVTPAFVVGDTVTETRTTVSGTIDLPPYSETVLGTP</sequence>
<dbReference type="Proteomes" id="UP000279275">
    <property type="component" value="Unassembled WGS sequence"/>
</dbReference>
<dbReference type="AlphaFoldDB" id="A0A3M2L9K7"/>
<organism evidence="1 2">
    <name type="scientific">Nocardia stercoris</name>
    <dbReference type="NCBI Taxonomy" id="2483361"/>
    <lineage>
        <taxon>Bacteria</taxon>
        <taxon>Bacillati</taxon>
        <taxon>Actinomycetota</taxon>
        <taxon>Actinomycetes</taxon>
        <taxon>Mycobacteriales</taxon>
        <taxon>Nocardiaceae</taxon>
        <taxon>Nocardia</taxon>
    </lineage>
</organism>
<comment type="caution">
    <text evidence="1">The sequence shown here is derived from an EMBL/GenBank/DDBJ whole genome shotgun (WGS) entry which is preliminary data.</text>
</comment>
<dbReference type="Gene3D" id="3.20.20.80">
    <property type="entry name" value="Glycosidases"/>
    <property type="match status" value="1"/>
</dbReference>
<dbReference type="InterPro" id="IPR017853">
    <property type="entry name" value="GH"/>
</dbReference>
<protein>
    <submittedName>
        <fullName evidence="1">Uncharacterized protein</fullName>
    </submittedName>
</protein>
<name>A0A3M2L9K7_9NOCA</name>
<dbReference type="RefSeq" id="WP_122187197.1">
    <property type="nucleotide sequence ID" value="NZ_RFFH01000002.1"/>
</dbReference>
<proteinExistence type="predicted"/>
<reference evidence="1 2" key="1">
    <citation type="submission" date="2018-10" db="EMBL/GenBank/DDBJ databases">
        <title>Isolation from cow dung.</title>
        <authorList>
            <person name="Ling L."/>
        </authorList>
    </citation>
    <scope>NUCLEOTIDE SEQUENCE [LARGE SCALE GENOMIC DNA]</scope>
    <source>
        <strain evidence="1 2">NEAU-LL90</strain>
    </source>
</reference>
<dbReference type="EMBL" id="RFFH01000002">
    <property type="protein sequence ID" value="RMI34272.1"/>
    <property type="molecule type" value="Genomic_DNA"/>
</dbReference>
<dbReference type="PROSITE" id="PS51318">
    <property type="entry name" value="TAT"/>
    <property type="match status" value="1"/>
</dbReference>
<dbReference type="OrthoDB" id="4522580at2"/>